<dbReference type="Proteomes" id="UP000664654">
    <property type="component" value="Unassembled WGS sequence"/>
</dbReference>
<comment type="caution">
    <text evidence="3">The sequence shown here is derived from an EMBL/GenBank/DDBJ whole genome shotgun (WGS) entry which is preliminary data.</text>
</comment>
<keyword evidence="2" id="KW-0413">Isomerase</keyword>
<evidence type="ECO:0000256" key="1">
    <source>
        <dbReference type="ARBA" id="ARBA00008558"/>
    </source>
</evidence>
<dbReference type="Pfam" id="PF07221">
    <property type="entry name" value="GlcNAc_2-epim"/>
    <property type="match status" value="1"/>
</dbReference>
<reference evidence="3" key="1">
    <citation type="submission" date="2021-03" db="EMBL/GenBank/DDBJ databases">
        <title>novel species isolated from a fishpond in China.</title>
        <authorList>
            <person name="Lu H."/>
            <person name="Cai Z."/>
        </authorList>
    </citation>
    <scope>NUCLEOTIDE SEQUENCE</scope>
    <source>
        <strain evidence="3">JCM 30855</strain>
    </source>
</reference>
<dbReference type="AlphaFoldDB" id="A0A939DML6"/>
<organism evidence="3 4">
    <name type="scientific">Bowmanella dokdonensis</name>
    <dbReference type="NCBI Taxonomy" id="751969"/>
    <lineage>
        <taxon>Bacteria</taxon>
        <taxon>Pseudomonadati</taxon>
        <taxon>Pseudomonadota</taxon>
        <taxon>Gammaproteobacteria</taxon>
        <taxon>Alteromonadales</taxon>
        <taxon>Alteromonadaceae</taxon>
        <taxon>Bowmanella</taxon>
    </lineage>
</organism>
<dbReference type="SUPFAM" id="SSF48208">
    <property type="entry name" value="Six-hairpin glycosidases"/>
    <property type="match status" value="1"/>
</dbReference>
<dbReference type="InterPro" id="IPR008928">
    <property type="entry name" value="6-hairpin_glycosidase_sf"/>
</dbReference>
<sequence>MQTYALPLWVQQGIESSSGAAFETMLMDGSADVQADRRTRVQARQMFVFAAATEMGWLQQGSALVTGIQQYLDRFARHPKQQGAYAFKLDARHQIVDARLDTYDCAFFLLAWAYQYKTQGMLDASKRADRLMLMLNSRFRGANGGWLEGDYPATRRQNPHMHLFEAFLAWYEVSGEEIWLERAGQVFSLFERHFFDAKQQVLYEYFDDQLNPLPAAQGQVVEPGHHMEWVWLLRQYQKHSDVKVDGYCQALYDKALNCGLDKQTGLLVDEMDAQGRVVKASKRLWTVTELIKAHLAQADVGLQGAEEEAASSIQALIQYHLNTQVPGFYIERLDERNRPMDQPAPATSMYHLMMACREAVLYCNQHCL</sequence>
<dbReference type="RefSeq" id="WP_206573479.1">
    <property type="nucleotide sequence ID" value="NZ_JAFKCV010000004.1"/>
</dbReference>
<evidence type="ECO:0000313" key="4">
    <source>
        <dbReference type="Proteomes" id="UP000664654"/>
    </source>
</evidence>
<dbReference type="InterPro" id="IPR010819">
    <property type="entry name" value="AGE/CE"/>
</dbReference>
<dbReference type="EMBL" id="JAFKCV010000004">
    <property type="protein sequence ID" value="MBN7825369.1"/>
    <property type="molecule type" value="Genomic_DNA"/>
</dbReference>
<comment type="similarity">
    <text evidence="1">Belongs to the N-acylglucosamine 2-epimerase family.</text>
</comment>
<evidence type="ECO:0000256" key="2">
    <source>
        <dbReference type="ARBA" id="ARBA00023235"/>
    </source>
</evidence>
<dbReference type="GO" id="GO:0016853">
    <property type="term" value="F:isomerase activity"/>
    <property type="evidence" value="ECO:0007669"/>
    <property type="project" value="UniProtKB-KW"/>
</dbReference>
<dbReference type="InterPro" id="IPR012341">
    <property type="entry name" value="6hp_glycosidase-like_sf"/>
</dbReference>
<accession>A0A939DML6</accession>
<protein>
    <submittedName>
        <fullName evidence="3">AGE family epimerase/isomerase</fullName>
    </submittedName>
</protein>
<gene>
    <name evidence="3" type="ORF">J0A66_09065</name>
</gene>
<proteinExistence type="inferred from homology"/>
<dbReference type="Gene3D" id="1.50.10.10">
    <property type="match status" value="1"/>
</dbReference>
<dbReference type="GO" id="GO:0005975">
    <property type="term" value="P:carbohydrate metabolic process"/>
    <property type="evidence" value="ECO:0007669"/>
    <property type="project" value="InterPro"/>
</dbReference>
<dbReference type="PANTHER" id="PTHR15108">
    <property type="entry name" value="N-ACYLGLUCOSAMINE-2-EPIMERASE"/>
    <property type="match status" value="1"/>
</dbReference>
<keyword evidence="4" id="KW-1185">Reference proteome</keyword>
<name>A0A939DML6_9ALTE</name>
<evidence type="ECO:0000313" key="3">
    <source>
        <dbReference type="EMBL" id="MBN7825369.1"/>
    </source>
</evidence>